<dbReference type="InParanoid" id="F4SDT1"/>
<protein>
    <recommendedName>
        <fullName evidence="3">CCHC-type domain-containing protein</fullName>
    </recommendedName>
</protein>
<sequence length="529" mass="58072">MDTRPNRQQSEENPIIIPDEALPEVKAGIPQCYWCNLFGHMQPLCPSRQAKLARTARPYRDWRRVVGCRTLYSINVLWPSPPPPEVAPIQIDLTQNVAALEQDDTTTAETNGEVLVIHTVVDEVQVPDLLVGKLSLIQFNPSSVRSTGPNGDTEVVGSNFEITQVEGTPAYVEVEAAHASSDIQVTPVIEDIVENVVFGQADAEHQSFISPSTATHDGDGTITQEVLNEIVLFAGGPEGVDVMNLHEDFFLLIMPHPSRSDSSKVDVHNMLSPVDQTPATSDRFDSVPPILQIEKPSTAGAGAIVGAEDVDDDGVSQFNTTSNTDTKNDVTKASLTESEHSSAAVVPSSARSKAKVRAVRYTRPQVEEVPGAGSLMVVSWQVRTQSLRPDYSSRRAAFLYHLNGFYGYNGDSDPMKPIYEPDLTTWVSECIVIHQLGREVDISGSRDSNEWVVRELQGDGVDMPFRGVVRYHAFWSSTATSGSPSVFVANNRSYYFDNSDQMDTPFMLFRGEHPCNAICTELHLSALKI</sequence>
<reference evidence="2" key="1">
    <citation type="journal article" date="2011" name="Proc. Natl. Acad. Sci. U.S.A.">
        <title>Obligate biotrophy features unraveled by the genomic analysis of rust fungi.</title>
        <authorList>
            <person name="Duplessis S."/>
            <person name="Cuomo C.A."/>
            <person name="Lin Y.-C."/>
            <person name="Aerts A."/>
            <person name="Tisserant E."/>
            <person name="Veneault-Fourrey C."/>
            <person name="Joly D.L."/>
            <person name="Hacquard S."/>
            <person name="Amselem J."/>
            <person name="Cantarel B.L."/>
            <person name="Chiu R."/>
            <person name="Coutinho P.M."/>
            <person name="Feau N."/>
            <person name="Field M."/>
            <person name="Frey P."/>
            <person name="Gelhaye E."/>
            <person name="Goldberg J."/>
            <person name="Grabherr M.G."/>
            <person name="Kodira C.D."/>
            <person name="Kohler A."/>
            <person name="Kuees U."/>
            <person name="Lindquist E.A."/>
            <person name="Lucas S.M."/>
            <person name="Mago R."/>
            <person name="Mauceli E."/>
            <person name="Morin E."/>
            <person name="Murat C."/>
            <person name="Pangilinan J.L."/>
            <person name="Park R."/>
            <person name="Pearson M."/>
            <person name="Quesneville H."/>
            <person name="Rouhier N."/>
            <person name="Sakthikumar S."/>
            <person name="Salamov A.A."/>
            <person name="Schmutz J."/>
            <person name="Selles B."/>
            <person name="Shapiro H."/>
            <person name="Tanguay P."/>
            <person name="Tuskan G.A."/>
            <person name="Henrissat B."/>
            <person name="Van de Peer Y."/>
            <person name="Rouze P."/>
            <person name="Ellis J.G."/>
            <person name="Dodds P.N."/>
            <person name="Schein J.E."/>
            <person name="Zhong S."/>
            <person name="Hamelin R.C."/>
            <person name="Grigoriev I.V."/>
            <person name="Szabo L.J."/>
            <person name="Martin F."/>
        </authorList>
    </citation>
    <scope>NUCLEOTIDE SEQUENCE [LARGE SCALE GENOMIC DNA]</scope>
    <source>
        <strain evidence="2">98AG31 / pathotype 3-4-7</strain>
    </source>
</reference>
<gene>
    <name evidence="1" type="ORF">MELLADRAFT_114519</name>
</gene>
<dbReference type="AlphaFoldDB" id="F4SDT1"/>
<evidence type="ECO:0000313" key="2">
    <source>
        <dbReference type="Proteomes" id="UP000001072"/>
    </source>
</evidence>
<evidence type="ECO:0000313" key="1">
    <source>
        <dbReference type="EMBL" id="EGF97195.1"/>
    </source>
</evidence>
<dbReference type="KEGG" id="mlr:MELLADRAFT_114519"/>
<dbReference type="EMBL" id="GL883292">
    <property type="protein sequence ID" value="EGF97195.1"/>
    <property type="molecule type" value="Genomic_DNA"/>
</dbReference>
<name>F4SDT1_MELLP</name>
<dbReference type="RefSeq" id="XP_007419535.1">
    <property type="nucleotide sequence ID" value="XM_007419473.1"/>
</dbReference>
<dbReference type="HOGENOM" id="CLU_514903_0_0_1"/>
<dbReference type="VEuPathDB" id="FungiDB:MELLADRAFT_114519"/>
<keyword evidence="2" id="KW-1185">Reference proteome</keyword>
<dbReference type="Proteomes" id="UP000001072">
    <property type="component" value="Unassembled WGS sequence"/>
</dbReference>
<proteinExistence type="predicted"/>
<dbReference type="GeneID" id="18925373"/>
<accession>F4SDT1</accession>
<organism evidence="2">
    <name type="scientific">Melampsora larici-populina (strain 98AG31 / pathotype 3-4-7)</name>
    <name type="common">Poplar leaf rust fungus</name>
    <dbReference type="NCBI Taxonomy" id="747676"/>
    <lineage>
        <taxon>Eukaryota</taxon>
        <taxon>Fungi</taxon>
        <taxon>Dikarya</taxon>
        <taxon>Basidiomycota</taxon>
        <taxon>Pucciniomycotina</taxon>
        <taxon>Pucciniomycetes</taxon>
        <taxon>Pucciniales</taxon>
        <taxon>Melampsoraceae</taxon>
        <taxon>Melampsora</taxon>
    </lineage>
</organism>
<evidence type="ECO:0008006" key="3">
    <source>
        <dbReference type="Google" id="ProtNLM"/>
    </source>
</evidence>